<dbReference type="PRINTS" id="PR00986">
    <property type="entry name" value="TRNASYNTHVAL"/>
</dbReference>
<gene>
    <name evidence="8" type="primary">valS</name>
    <name evidence="12" type="ORF">P0082_10255</name>
</gene>
<keyword evidence="5 8" id="KW-0648">Protein biosynthesis</keyword>
<dbReference type="NCBIfam" id="NF004349">
    <property type="entry name" value="PRK05729.1"/>
    <property type="match status" value="1"/>
</dbReference>
<dbReference type="SUPFAM" id="SSF50677">
    <property type="entry name" value="ValRS/IleRS/LeuRS editing domain"/>
    <property type="match status" value="1"/>
</dbReference>
<evidence type="ECO:0000259" key="9">
    <source>
        <dbReference type="Pfam" id="PF00133"/>
    </source>
</evidence>
<dbReference type="EC" id="6.1.1.9" evidence="8"/>
<comment type="function">
    <text evidence="8">Catalyzes the attachment of valine to tRNA(Val). As ValRS can inadvertently accommodate and process structurally similar amino acids such as threonine, to avoid such errors, it has a 'posttransfer' editing activity that hydrolyzes mischarged Thr-tRNA(Val) in a tRNA-dependent manner.</text>
</comment>
<dbReference type="Gene3D" id="1.10.730.10">
    <property type="entry name" value="Isoleucyl-tRNA Synthetase, Domain 1"/>
    <property type="match status" value="1"/>
</dbReference>
<feature type="domain" description="Aminoacyl-tRNA synthetase class Ia" evidence="9">
    <location>
        <begin position="18"/>
        <end position="583"/>
    </location>
</feature>
<dbReference type="Proteomes" id="UP001228690">
    <property type="component" value="Chromosome"/>
</dbReference>
<dbReference type="RefSeq" id="WP_326927042.1">
    <property type="nucleotide sequence ID" value="NZ_CP123443.1"/>
</dbReference>
<comment type="similarity">
    <text evidence="8">Belongs to the class-I aminoacyl-tRNA synthetase family. ValS type 1 subfamily.</text>
</comment>
<dbReference type="SUPFAM" id="SSF46589">
    <property type="entry name" value="tRNA-binding arm"/>
    <property type="match status" value="1"/>
</dbReference>
<name>A0ABY8MFT0_9SPIO</name>
<evidence type="ECO:0000313" key="12">
    <source>
        <dbReference type="EMBL" id="WGK68855.1"/>
    </source>
</evidence>
<keyword evidence="8" id="KW-0175">Coiled coil</keyword>
<dbReference type="InterPro" id="IPR002303">
    <property type="entry name" value="Valyl-tRNA_ligase"/>
</dbReference>
<dbReference type="InterPro" id="IPR013155">
    <property type="entry name" value="M/V/L/I-tRNA-synth_anticd-bd"/>
</dbReference>
<accession>A0ABY8MFT0</accession>
<comment type="domain">
    <text evidence="8">The C-terminal coiled-coil domain is crucial for aminoacylation activity.</text>
</comment>
<dbReference type="PROSITE" id="PS00178">
    <property type="entry name" value="AA_TRNA_LIGASE_I"/>
    <property type="match status" value="1"/>
</dbReference>
<evidence type="ECO:0000259" key="10">
    <source>
        <dbReference type="Pfam" id="PF08264"/>
    </source>
</evidence>
<dbReference type="PANTHER" id="PTHR11946">
    <property type="entry name" value="VALYL-TRNA SYNTHETASES"/>
    <property type="match status" value="1"/>
</dbReference>
<evidence type="ECO:0000256" key="4">
    <source>
        <dbReference type="ARBA" id="ARBA00022840"/>
    </source>
</evidence>
<sequence length="914" mass="104024">MSTELAKNYNPADFEQRIYRQWLEQGAFTPDSEQEGSYSIVIPPPNVTGVLHMGHGLNGVLQDILIRYERMQGKDTLWLPGTDHAGIATQHVVEKRLHKEGKTRRDLGREAFLRKTWEVKEEHHATISEQFRSLGASVDWSRERFTMDEGLSRAVREVFVSLYEEGLIYRGKYLVNWCPSCTTALADDEVEHEEENGGLYELFYPFVEKDLSLTLSTKQLDGGEETRTLGGIVVATTRPETLFGDQAVAVHPDDPRYIDLIGKQVRLPLSGRTIPIIADKFCDMAFGSGAVKITPAHDPNDYQVAERHGLVLLNILHPDGTLNAEVPEPFCRQSCREARKMVLAALKEEGLLLKSQNHRHQVGHCYRCSGVIEPYLSEQWFVKMQPLAKPALAALEREEIRFYPARWSNTYRHWMNNIRDWCISRQLWWGHRIPAWHCASCGQISVSREDLGCCPDCGSSDIRQDEDVLDTWFSSWLWPFSTLGWPEDTADMRRFYPTNTLVTAYDIIFFWVARMVMAGLHFTGRVPFRDIYITPLVRDKQGRKMSKSLGNGIDPLDVIARYGADAMKFTISYLSAQGRDLPLDMDSFKLGSRFCNKIWNAVRFLLLNVDTDALPSPGEVEGLSYEVADLWIWERFDVTVRAVEQGRAAYRFDDMSRACYEFFWNDFCDWYVEVAKLRLGRSGSEASAEKSAAGAKLIEILEAGLRLLHPFVSFLTEELYACLPAAYRNKSLIDAPYPRPYDTDTGETEARYAATKEQLQHFARLQELVTSVRTLRSEFCLPPSEKIAIAYEPGVCDSGFASFFAGQSEWVETLCTAQVLVETGDRPRAGAIGNALQEGEVLLFVRDFIDVEKEKGRLAKLIAQEEKLVRSVEGKLGNARFLERAPAELVAQEKQKLDDYRISLKRNQAFLKQL</sequence>
<evidence type="ECO:0000256" key="2">
    <source>
        <dbReference type="ARBA" id="ARBA00022598"/>
    </source>
</evidence>
<keyword evidence="3 8" id="KW-0547">Nucleotide-binding</keyword>
<reference evidence="12 13" key="1">
    <citation type="submission" date="2023-04" db="EMBL/GenBank/DDBJ databases">
        <title>Spirochaete genome identified in red abalone sample constitutes a novel genus.</title>
        <authorList>
            <person name="Sharma S.P."/>
            <person name="Purcell C.M."/>
            <person name="Hyde J.R."/>
            <person name="Severin A.J."/>
        </authorList>
    </citation>
    <scope>NUCLEOTIDE SEQUENCE [LARGE SCALE GENOMIC DNA]</scope>
    <source>
        <strain evidence="12 13">SP-2023</strain>
    </source>
</reference>
<dbReference type="HAMAP" id="MF_02004">
    <property type="entry name" value="Val_tRNA_synth_type1"/>
    <property type="match status" value="1"/>
</dbReference>
<proteinExistence type="inferred from homology"/>
<keyword evidence="6 8" id="KW-0030">Aminoacyl-tRNA synthetase</keyword>
<feature type="domain" description="Valyl-tRNA synthetase tRNA-binding arm" evidence="11">
    <location>
        <begin position="850"/>
        <end position="902"/>
    </location>
</feature>
<dbReference type="Gene3D" id="1.10.287.380">
    <property type="entry name" value="Valyl-tRNA synthetase, C-terminal domain"/>
    <property type="match status" value="1"/>
</dbReference>
<evidence type="ECO:0000256" key="7">
    <source>
        <dbReference type="ARBA" id="ARBA00047552"/>
    </source>
</evidence>
<organism evidence="12 13">
    <name type="scientific">Candidatus Haliotispira prima</name>
    <dbReference type="NCBI Taxonomy" id="3034016"/>
    <lineage>
        <taxon>Bacteria</taxon>
        <taxon>Pseudomonadati</taxon>
        <taxon>Spirochaetota</taxon>
        <taxon>Spirochaetia</taxon>
        <taxon>Spirochaetales</taxon>
        <taxon>Spirochaetaceae</taxon>
        <taxon>Candidatus Haliotispira</taxon>
    </lineage>
</organism>
<dbReference type="Pfam" id="PF10458">
    <property type="entry name" value="Val_tRNA-synt_C"/>
    <property type="match status" value="1"/>
</dbReference>
<dbReference type="NCBIfam" id="TIGR00422">
    <property type="entry name" value="valS"/>
    <property type="match status" value="1"/>
</dbReference>
<dbReference type="EMBL" id="CP123443">
    <property type="protein sequence ID" value="WGK68855.1"/>
    <property type="molecule type" value="Genomic_DNA"/>
</dbReference>
<dbReference type="InterPro" id="IPR014729">
    <property type="entry name" value="Rossmann-like_a/b/a_fold"/>
</dbReference>
<dbReference type="InterPro" id="IPR009080">
    <property type="entry name" value="tRNAsynth_Ia_anticodon-bd"/>
</dbReference>
<dbReference type="PANTHER" id="PTHR11946:SF93">
    <property type="entry name" value="VALINE--TRNA LIGASE, CHLOROPLASTIC_MITOCHONDRIAL 2"/>
    <property type="match status" value="1"/>
</dbReference>
<evidence type="ECO:0000256" key="1">
    <source>
        <dbReference type="ARBA" id="ARBA00022490"/>
    </source>
</evidence>
<dbReference type="InterPro" id="IPR019499">
    <property type="entry name" value="Val-tRNA_synth_tRNA-bd"/>
</dbReference>
<evidence type="ECO:0000256" key="8">
    <source>
        <dbReference type="HAMAP-Rule" id="MF_02004"/>
    </source>
</evidence>
<dbReference type="InterPro" id="IPR002300">
    <property type="entry name" value="aa-tRNA-synth_Ia"/>
</dbReference>
<dbReference type="SUPFAM" id="SSF47323">
    <property type="entry name" value="Anticodon-binding domain of a subclass of class I aminoacyl-tRNA synthetases"/>
    <property type="match status" value="1"/>
</dbReference>
<feature type="short sequence motif" description="'KMSKS' region" evidence="8">
    <location>
        <begin position="544"/>
        <end position="548"/>
    </location>
</feature>
<comment type="domain">
    <text evidence="8">ValRS has two distinct active sites: one for aminoacylation and one for editing. The misactivated threonine is translocated from the active site to the editing site.</text>
</comment>
<evidence type="ECO:0000256" key="5">
    <source>
        <dbReference type="ARBA" id="ARBA00022917"/>
    </source>
</evidence>
<comment type="subcellular location">
    <subcellularLocation>
        <location evidence="8">Cytoplasm</location>
    </subcellularLocation>
</comment>
<dbReference type="Gene3D" id="3.90.740.10">
    <property type="entry name" value="Valyl/Leucyl/Isoleucyl-tRNA synthetase, editing domain"/>
    <property type="match status" value="2"/>
</dbReference>
<feature type="domain" description="Methionyl/Valyl/Leucyl/Isoleucyl-tRNA synthetase anticodon-binding" evidence="10">
    <location>
        <begin position="629"/>
        <end position="789"/>
    </location>
</feature>
<comment type="subunit">
    <text evidence="8">Monomer.</text>
</comment>
<protein>
    <recommendedName>
        <fullName evidence="8">Valine--tRNA ligase</fullName>
        <ecNumber evidence="8">6.1.1.9</ecNumber>
    </recommendedName>
    <alternativeName>
        <fullName evidence="8">Valyl-tRNA synthetase</fullName>
        <shortName evidence="8">ValRS</shortName>
    </alternativeName>
</protein>
<dbReference type="CDD" id="cd00817">
    <property type="entry name" value="ValRS_core"/>
    <property type="match status" value="1"/>
</dbReference>
<dbReference type="InterPro" id="IPR001412">
    <property type="entry name" value="aa-tRNA-synth_I_CS"/>
</dbReference>
<keyword evidence="13" id="KW-1185">Reference proteome</keyword>
<dbReference type="GO" id="GO:0004832">
    <property type="term" value="F:valine-tRNA ligase activity"/>
    <property type="evidence" value="ECO:0007669"/>
    <property type="project" value="UniProtKB-EC"/>
</dbReference>
<keyword evidence="4 8" id="KW-0067">ATP-binding</keyword>
<evidence type="ECO:0000259" key="11">
    <source>
        <dbReference type="Pfam" id="PF10458"/>
    </source>
</evidence>
<dbReference type="Gene3D" id="3.40.50.620">
    <property type="entry name" value="HUPs"/>
    <property type="match status" value="2"/>
</dbReference>
<keyword evidence="2 8" id="KW-0436">Ligase</keyword>
<evidence type="ECO:0000256" key="3">
    <source>
        <dbReference type="ARBA" id="ARBA00022741"/>
    </source>
</evidence>
<feature type="short sequence motif" description="'HIGH' region" evidence="8">
    <location>
        <begin position="45"/>
        <end position="55"/>
    </location>
</feature>
<dbReference type="Pfam" id="PF08264">
    <property type="entry name" value="Anticodon_1"/>
    <property type="match status" value="1"/>
</dbReference>
<dbReference type="InterPro" id="IPR037118">
    <property type="entry name" value="Val-tRNA_synth_C_sf"/>
</dbReference>
<feature type="binding site" evidence="8">
    <location>
        <position position="547"/>
    </location>
    <ligand>
        <name>ATP</name>
        <dbReference type="ChEBI" id="CHEBI:30616"/>
    </ligand>
</feature>
<keyword evidence="1 8" id="KW-0963">Cytoplasm</keyword>
<evidence type="ECO:0000256" key="6">
    <source>
        <dbReference type="ARBA" id="ARBA00023146"/>
    </source>
</evidence>
<evidence type="ECO:0000313" key="13">
    <source>
        <dbReference type="Proteomes" id="UP001228690"/>
    </source>
</evidence>
<dbReference type="SUPFAM" id="SSF52374">
    <property type="entry name" value="Nucleotidylyl transferase"/>
    <property type="match status" value="1"/>
</dbReference>
<dbReference type="CDD" id="cd07962">
    <property type="entry name" value="Anticodon_Ia_Val"/>
    <property type="match status" value="1"/>
</dbReference>
<comment type="catalytic activity">
    <reaction evidence="7 8">
        <text>tRNA(Val) + L-valine + ATP = L-valyl-tRNA(Val) + AMP + diphosphate</text>
        <dbReference type="Rhea" id="RHEA:10704"/>
        <dbReference type="Rhea" id="RHEA-COMP:9672"/>
        <dbReference type="Rhea" id="RHEA-COMP:9708"/>
        <dbReference type="ChEBI" id="CHEBI:30616"/>
        <dbReference type="ChEBI" id="CHEBI:33019"/>
        <dbReference type="ChEBI" id="CHEBI:57762"/>
        <dbReference type="ChEBI" id="CHEBI:78442"/>
        <dbReference type="ChEBI" id="CHEBI:78537"/>
        <dbReference type="ChEBI" id="CHEBI:456215"/>
        <dbReference type="EC" id="6.1.1.9"/>
    </reaction>
</comment>
<dbReference type="InterPro" id="IPR033705">
    <property type="entry name" value="Anticodon_Ia_Val"/>
</dbReference>
<dbReference type="InterPro" id="IPR010978">
    <property type="entry name" value="tRNA-bd_arm"/>
</dbReference>
<dbReference type="Pfam" id="PF00133">
    <property type="entry name" value="tRNA-synt_1"/>
    <property type="match status" value="1"/>
</dbReference>
<dbReference type="InterPro" id="IPR009008">
    <property type="entry name" value="Val/Leu/Ile-tRNA-synth_edit"/>
</dbReference>